<evidence type="ECO:0000256" key="9">
    <source>
        <dbReference type="SAM" id="Phobius"/>
    </source>
</evidence>
<feature type="region of interest" description="Disordered" evidence="8">
    <location>
        <begin position="593"/>
        <end position="624"/>
    </location>
</feature>
<evidence type="ECO:0000256" key="8">
    <source>
        <dbReference type="SAM" id="MobiDB-lite"/>
    </source>
</evidence>
<dbReference type="Gene3D" id="3.40.50.11530">
    <property type="match status" value="1"/>
</dbReference>
<dbReference type="KEGG" id="csem:103385809"/>
<keyword evidence="6" id="KW-0675">Receptor</keyword>
<dbReference type="InParanoid" id="A0A3P8UHI2"/>
<dbReference type="Ensembl" id="ENSCSET00000002725.1">
    <property type="protein sequence ID" value="ENSCSEP00000002683.1"/>
    <property type="gene ID" value="ENSCSEG00000001782.1"/>
</dbReference>
<organism evidence="12 13">
    <name type="scientific">Cynoglossus semilaevis</name>
    <name type="common">Tongue sole</name>
    <dbReference type="NCBI Taxonomy" id="244447"/>
    <lineage>
        <taxon>Eukaryota</taxon>
        <taxon>Metazoa</taxon>
        <taxon>Chordata</taxon>
        <taxon>Craniata</taxon>
        <taxon>Vertebrata</taxon>
        <taxon>Euteleostomi</taxon>
        <taxon>Actinopterygii</taxon>
        <taxon>Neopterygii</taxon>
        <taxon>Teleostei</taxon>
        <taxon>Neoteleostei</taxon>
        <taxon>Acanthomorphata</taxon>
        <taxon>Carangaria</taxon>
        <taxon>Pleuronectiformes</taxon>
        <taxon>Pleuronectoidei</taxon>
        <taxon>Cynoglossidae</taxon>
        <taxon>Cynoglossinae</taxon>
        <taxon>Cynoglossus</taxon>
    </lineage>
</organism>
<reference evidence="12" key="3">
    <citation type="submission" date="2025-09" db="UniProtKB">
        <authorList>
            <consortium name="Ensembl"/>
        </authorList>
    </citation>
    <scope>IDENTIFICATION</scope>
</reference>
<keyword evidence="4 9" id="KW-1133">Transmembrane helix</keyword>
<dbReference type="OMA" id="RTEEWMH"/>
<dbReference type="GeneID" id="103385809"/>
<dbReference type="CTD" id="84818"/>
<comment type="subcellular location">
    <subcellularLocation>
        <location evidence="1">Membrane</location>
        <topology evidence="1">Single-pass type I membrane protein</topology>
    </subcellularLocation>
</comment>
<keyword evidence="3 10" id="KW-0732">Signal</keyword>
<evidence type="ECO:0000313" key="12">
    <source>
        <dbReference type="Ensembl" id="ENSCSEP00000002683.1"/>
    </source>
</evidence>
<keyword evidence="2 9" id="KW-0812">Transmembrane</keyword>
<protein>
    <submittedName>
        <fullName evidence="12">Uncharacterized LOC103385809</fullName>
    </submittedName>
</protein>
<evidence type="ECO:0000256" key="10">
    <source>
        <dbReference type="SAM" id="SignalP"/>
    </source>
</evidence>
<evidence type="ECO:0000256" key="2">
    <source>
        <dbReference type="ARBA" id="ARBA00022692"/>
    </source>
</evidence>
<reference evidence="12 13" key="1">
    <citation type="journal article" date="2014" name="Nat. Genet.">
        <title>Whole-genome sequence of a flatfish provides insights into ZW sex chromosome evolution and adaptation to a benthic lifestyle.</title>
        <authorList>
            <person name="Chen S."/>
            <person name="Zhang G."/>
            <person name="Shao C."/>
            <person name="Huang Q."/>
            <person name="Liu G."/>
            <person name="Zhang P."/>
            <person name="Song W."/>
            <person name="An N."/>
            <person name="Chalopin D."/>
            <person name="Volff J.N."/>
            <person name="Hong Y."/>
            <person name="Li Q."/>
            <person name="Sha Z."/>
            <person name="Zhou H."/>
            <person name="Xie M."/>
            <person name="Yu Q."/>
            <person name="Liu Y."/>
            <person name="Xiang H."/>
            <person name="Wang N."/>
            <person name="Wu K."/>
            <person name="Yang C."/>
            <person name="Zhou Q."/>
            <person name="Liao X."/>
            <person name="Yang L."/>
            <person name="Hu Q."/>
            <person name="Zhang J."/>
            <person name="Meng L."/>
            <person name="Jin L."/>
            <person name="Tian Y."/>
            <person name="Lian J."/>
            <person name="Yang J."/>
            <person name="Miao G."/>
            <person name="Liu S."/>
            <person name="Liang Z."/>
            <person name="Yan F."/>
            <person name="Li Y."/>
            <person name="Sun B."/>
            <person name="Zhang H."/>
            <person name="Zhang J."/>
            <person name="Zhu Y."/>
            <person name="Du M."/>
            <person name="Zhao Y."/>
            <person name="Schartl M."/>
            <person name="Tang Q."/>
            <person name="Wang J."/>
        </authorList>
    </citation>
    <scope>NUCLEOTIDE SEQUENCE</scope>
</reference>
<keyword evidence="5 9" id="KW-0472">Membrane</keyword>
<evidence type="ECO:0000313" key="13">
    <source>
        <dbReference type="Proteomes" id="UP000265120"/>
    </source>
</evidence>
<keyword evidence="13" id="KW-1185">Reference proteome</keyword>
<dbReference type="PANTHER" id="PTHR15583">
    <property type="entry name" value="INTERLEUKIN-17 RECEPTOR"/>
    <property type="match status" value="1"/>
</dbReference>
<dbReference type="RefSeq" id="XP_008318019.1">
    <property type="nucleotide sequence ID" value="XM_008319797.2"/>
</dbReference>
<feature type="compositionally biased region" description="Basic and acidic residues" evidence="8">
    <location>
        <begin position="614"/>
        <end position="624"/>
    </location>
</feature>
<evidence type="ECO:0000256" key="7">
    <source>
        <dbReference type="ARBA" id="ARBA00023180"/>
    </source>
</evidence>
<proteinExistence type="predicted"/>
<evidence type="ECO:0000256" key="5">
    <source>
        <dbReference type="ARBA" id="ARBA00023136"/>
    </source>
</evidence>
<evidence type="ECO:0000256" key="6">
    <source>
        <dbReference type="ARBA" id="ARBA00023170"/>
    </source>
</evidence>
<dbReference type="InterPro" id="IPR039465">
    <property type="entry name" value="IL-17_rcpt-like"/>
</dbReference>
<feature type="domain" description="SEFIR" evidence="11">
    <location>
        <begin position="424"/>
        <end position="589"/>
    </location>
</feature>
<evidence type="ECO:0000256" key="1">
    <source>
        <dbReference type="ARBA" id="ARBA00004479"/>
    </source>
</evidence>
<dbReference type="GO" id="GO:0030368">
    <property type="term" value="F:interleukin-17 receptor activity"/>
    <property type="evidence" value="ECO:0007669"/>
    <property type="project" value="InterPro"/>
</dbReference>
<feature type="compositionally biased region" description="Basic residues" evidence="8">
    <location>
        <begin position="602"/>
        <end position="613"/>
    </location>
</feature>
<dbReference type="AlphaFoldDB" id="A0A3P8UHI2"/>
<dbReference type="OrthoDB" id="9949622at2759"/>
<dbReference type="PANTHER" id="PTHR15583:SF12">
    <property type="entry name" value="INTERLEUKIN-17 RECEPTOR C"/>
    <property type="match status" value="1"/>
</dbReference>
<dbReference type="GO" id="GO:0016020">
    <property type="term" value="C:membrane"/>
    <property type="evidence" value="ECO:0007669"/>
    <property type="project" value="UniProtKB-SubCell"/>
</dbReference>
<dbReference type="InterPro" id="IPR013568">
    <property type="entry name" value="SEFIR_dom"/>
</dbReference>
<dbReference type="Pfam" id="PF08357">
    <property type="entry name" value="SEFIR"/>
    <property type="match status" value="1"/>
</dbReference>
<feature type="chain" id="PRO_5018171886" evidence="10">
    <location>
        <begin position="24"/>
        <end position="637"/>
    </location>
</feature>
<name>A0A3P8UHI2_CYNSE</name>
<dbReference type="GeneTree" id="ENSGT00940000168503"/>
<evidence type="ECO:0000256" key="3">
    <source>
        <dbReference type="ARBA" id="ARBA00022729"/>
    </source>
</evidence>
<feature type="transmembrane region" description="Helical" evidence="9">
    <location>
        <begin position="381"/>
        <end position="402"/>
    </location>
</feature>
<dbReference type="Proteomes" id="UP000265120">
    <property type="component" value="Chromosome 11"/>
</dbReference>
<reference evidence="12" key="2">
    <citation type="submission" date="2025-08" db="UniProtKB">
        <authorList>
            <consortium name="Ensembl"/>
        </authorList>
    </citation>
    <scope>IDENTIFICATION</scope>
</reference>
<evidence type="ECO:0000256" key="4">
    <source>
        <dbReference type="ARBA" id="ARBA00022989"/>
    </source>
</evidence>
<keyword evidence="7" id="KW-0325">Glycoprotein</keyword>
<evidence type="ECO:0000259" key="11">
    <source>
        <dbReference type="PROSITE" id="PS51534"/>
    </source>
</evidence>
<sequence length="637" mass="72263">MILRGRLLGWILLYTLHVSSCSGLEIFGPESDDVICPQSLSECTMKDEIALLAANDGVNVTDLRPHVKLCSENSRSCSVCLVVDVELRFHTSDLAYEGSSEPDEDEASVTVCYKTPSTLLACKKVEFTVNHMEHPAKISMVIARPSGVSFGSRVFFYVPDFKNLKQDVYVPSLDKVCFLEVKKCVEECHVPTLRIETGRDFVELLFDDGNDSNDTLTSVCVQYEENGTCQKLNSRTVPLYSVASCMCFMAWYHEKTVRSKVCPFTNTDFSQRAVWENVSVTVRQGQTNDYSTRLLWNLSAPCRLKGEVWPCHKENSCKEIKGFRQQLRNGAWSLNTKGLWETVGVFEDIDLQLSPCVMVKIEGMEQQLGPFCFKNTDRHRWTLLLVSVIIVISLTMLLLFICHDFIKDWVWSCHHGGFVKIGRKAHVLLLSPPDTNDAVLKSVCRLGSLLRTQGFDVAVDQWSRTEQSSLGPVPWLHSQMLNRKQYDNRVVIVLTPNGLEKIEEWAHRCEEVAPKREDRDDAQMLSPYSDVFTASLSILQADRQRGRAAEHFLLVKFDSCPVNDRRNLPEVLQGLPLFQLPSQTQALLTDLSVRKPGQTSGKRSRSERKRSVKTKMDQTRKKSDHVLIQCSEGDVYK</sequence>
<dbReference type="STRING" id="244447.ENSCSEP00000002683"/>
<dbReference type="PROSITE" id="PS51534">
    <property type="entry name" value="SEFIR"/>
    <property type="match status" value="1"/>
</dbReference>
<feature type="signal peptide" evidence="10">
    <location>
        <begin position="1"/>
        <end position="23"/>
    </location>
</feature>
<accession>A0A3P8UHI2</accession>